<dbReference type="SMART" id="SM00268">
    <property type="entry name" value="ACTIN"/>
    <property type="match status" value="1"/>
</dbReference>
<comment type="similarity">
    <text evidence="1">Belongs to the actin family.</text>
</comment>
<feature type="compositionally biased region" description="Low complexity" evidence="2">
    <location>
        <begin position="375"/>
        <end position="398"/>
    </location>
</feature>
<evidence type="ECO:0000313" key="4">
    <source>
        <dbReference type="Proteomes" id="UP000799302"/>
    </source>
</evidence>
<dbReference type="EMBL" id="MU004231">
    <property type="protein sequence ID" value="KAF2673352.1"/>
    <property type="molecule type" value="Genomic_DNA"/>
</dbReference>
<name>A0A6A6UM85_9PEZI</name>
<dbReference type="InterPro" id="IPR043129">
    <property type="entry name" value="ATPase_NBD"/>
</dbReference>
<dbReference type="SUPFAM" id="SSF53067">
    <property type="entry name" value="Actin-like ATPase domain"/>
    <property type="match status" value="2"/>
</dbReference>
<feature type="compositionally biased region" description="Acidic residues" evidence="2">
    <location>
        <begin position="292"/>
        <end position="301"/>
    </location>
</feature>
<dbReference type="AlphaFoldDB" id="A0A6A6UM85"/>
<feature type="region of interest" description="Disordered" evidence="2">
    <location>
        <begin position="372"/>
        <end position="412"/>
    </location>
</feature>
<feature type="region of interest" description="Disordered" evidence="2">
    <location>
        <begin position="496"/>
        <end position="525"/>
    </location>
</feature>
<dbReference type="OrthoDB" id="74201at2759"/>
<dbReference type="Proteomes" id="UP000799302">
    <property type="component" value="Unassembled WGS sequence"/>
</dbReference>
<dbReference type="Gene3D" id="3.30.420.40">
    <property type="match status" value="2"/>
</dbReference>
<organism evidence="3 4">
    <name type="scientific">Microthyrium microscopicum</name>
    <dbReference type="NCBI Taxonomy" id="703497"/>
    <lineage>
        <taxon>Eukaryota</taxon>
        <taxon>Fungi</taxon>
        <taxon>Dikarya</taxon>
        <taxon>Ascomycota</taxon>
        <taxon>Pezizomycotina</taxon>
        <taxon>Dothideomycetes</taxon>
        <taxon>Dothideomycetes incertae sedis</taxon>
        <taxon>Microthyriales</taxon>
        <taxon>Microthyriaceae</taxon>
        <taxon>Microthyrium</taxon>
    </lineage>
</organism>
<dbReference type="Pfam" id="PF00022">
    <property type="entry name" value="Actin"/>
    <property type="match status" value="1"/>
</dbReference>
<gene>
    <name evidence="3" type="ORF">BT63DRAFT_368979</name>
</gene>
<feature type="region of interest" description="Disordered" evidence="2">
    <location>
        <begin position="543"/>
        <end position="567"/>
    </location>
</feature>
<evidence type="ECO:0000256" key="1">
    <source>
        <dbReference type="RuleBase" id="RU000487"/>
    </source>
</evidence>
<keyword evidence="4" id="KW-1185">Reference proteome</keyword>
<sequence>MPFKDEQIVIIAPGSQTTLAQLGIQESIAPAQLRIRSCMFPAEKDGEWEPYKVRPWLKSSETPAIDEAGVPVDRSEPEYYEDYATEEGAVWPMEDGKIVNWSCLFALLQHVHRRLSPHLHSPMLLVAQPCWTARDYEKLTQFFFEKFKPPCFIIVDSALTSLWAYNTVNACVVDVGYQKADVTAISEFSVHIPGRGVALGRCGGEAMTERLLELLKSKGFDKEMCEQLKQSPICEILPPGVPLPGSSNSKVGEVSNPAAAASTGAIGSGPGQRISAGALGDAPLGPGPGTEVGEEAADPVESDGVLDVASIVTAGNKKMEEFLARKEKEKSDKAKKTKKDADAAAASAKQAKLRNADKERATFVYELPIHLRGPTNGAQTANGGEATTAGAENANGNQPGSTQTSPKQIIPPSGKEVEVGLERFQAAGDIVERIADAIHLAVSSVEDVAKRSDVWDNLIVVGNGSKIKGFREALITTIQKKYIISPSSATIFTSELPSHMTTPTGTGANTPQPQSQLGPHGLQSSSSNVNPLLLAAVTSQNAHLQPTPSGLPSAHSQNIHSSHGQTPTSVKFAKMGEYFPEWKDVGFDEAQFLGAQVMAKVLFVVDGGQSKGYFTRADYNELGPQGIHEFGP</sequence>
<feature type="region of interest" description="Disordered" evidence="2">
    <location>
        <begin position="324"/>
        <end position="354"/>
    </location>
</feature>
<dbReference type="Gene3D" id="3.90.640.60">
    <property type="match status" value="1"/>
</dbReference>
<evidence type="ECO:0000256" key="2">
    <source>
        <dbReference type="SAM" id="MobiDB-lite"/>
    </source>
</evidence>
<reference evidence="3" key="1">
    <citation type="journal article" date="2020" name="Stud. Mycol.">
        <title>101 Dothideomycetes genomes: a test case for predicting lifestyles and emergence of pathogens.</title>
        <authorList>
            <person name="Haridas S."/>
            <person name="Albert R."/>
            <person name="Binder M."/>
            <person name="Bloem J."/>
            <person name="Labutti K."/>
            <person name="Salamov A."/>
            <person name="Andreopoulos B."/>
            <person name="Baker S."/>
            <person name="Barry K."/>
            <person name="Bills G."/>
            <person name="Bluhm B."/>
            <person name="Cannon C."/>
            <person name="Castanera R."/>
            <person name="Culley D."/>
            <person name="Daum C."/>
            <person name="Ezra D."/>
            <person name="Gonzalez J."/>
            <person name="Henrissat B."/>
            <person name="Kuo A."/>
            <person name="Liang C."/>
            <person name="Lipzen A."/>
            <person name="Lutzoni F."/>
            <person name="Magnuson J."/>
            <person name="Mondo S."/>
            <person name="Nolan M."/>
            <person name="Ohm R."/>
            <person name="Pangilinan J."/>
            <person name="Park H.-J."/>
            <person name="Ramirez L."/>
            <person name="Alfaro M."/>
            <person name="Sun H."/>
            <person name="Tritt A."/>
            <person name="Yoshinaga Y."/>
            <person name="Zwiers L.-H."/>
            <person name="Turgeon B."/>
            <person name="Goodwin S."/>
            <person name="Spatafora J."/>
            <person name="Crous P."/>
            <person name="Grigoriev I."/>
        </authorList>
    </citation>
    <scope>NUCLEOTIDE SEQUENCE</scope>
    <source>
        <strain evidence="3">CBS 115976</strain>
    </source>
</reference>
<proteinExistence type="inferred from homology"/>
<evidence type="ECO:0000313" key="3">
    <source>
        <dbReference type="EMBL" id="KAF2673352.1"/>
    </source>
</evidence>
<dbReference type="InterPro" id="IPR004000">
    <property type="entry name" value="Actin"/>
</dbReference>
<feature type="region of interest" description="Disordered" evidence="2">
    <location>
        <begin position="262"/>
        <end position="301"/>
    </location>
</feature>
<accession>A0A6A6UM85</accession>
<feature type="compositionally biased region" description="Basic and acidic residues" evidence="2">
    <location>
        <begin position="324"/>
        <end position="342"/>
    </location>
</feature>
<dbReference type="PANTHER" id="PTHR11937">
    <property type="entry name" value="ACTIN"/>
    <property type="match status" value="1"/>
</dbReference>
<protein>
    <submittedName>
        <fullName evidence="3">Actin-like ATPase domain-containing protein</fullName>
    </submittedName>
</protein>